<accession>A0A0D2J2U0</accession>
<protein>
    <submittedName>
        <fullName evidence="2">Uncharacterized protein</fullName>
    </submittedName>
</protein>
<feature type="non-terminal residue" evidence="2">
    <location>
        <position position="1"/>
    </location>
</feature>
<dbReference type="Proteomes" id="UP000054498">
    <property type="component" value="Unassembled WGS sequence"/>
</dbReference>
<feature type="non-terminal residue" evidence="2">
    <location>
        <position position="72"/>
    </location>
</feature>
<dbReference type="EMBL" id="KK104190">
    <property type="protein sequence ID" value="KIY94292.1"/>
    <property type="molecule type" value="Genomic_DNA"/>
</dbReference>
<evidence type="ECO:0000313" key="3">
    <source>
        <dbReference type="Proteomes" id="UP000054498"/>
    </source>
</evidence>
<keyword evidence="3" id="KW-1185">Reference proteome</keyword>
<gene>
    <name evidence="2" type="ORF">MNEG_13669</name>
</gene>
<feature type="compositionally biased region" description="Low complexity" evidence="1">
    <location>
        <begin position="54"/>
        <end position="63"/>
    </location>
</feature>
<sequence length="72" mass="7490">RRAVTARQRGAAVAEGVGPRRPVPADGRGLGGEGARARRRANAVGRRRGRAARRVAAADAAQPHPRHAARGV</sequence>
<feature type="compositionally biased region" description="Basic residues" evidence="1">
    <location>
        <begin position="37"/>
        <end position="53"/>
    </location>
</feature>
<organism evidence="2 3">
    <name type="scientific">Monoraphidium neglectum</name>
    <dbReference type="NCBI Taxonomy" id="145388"/>
    <lineage>
        <taxon>Eukaryota</taxon>
        <taxon>Viridiplantae</taxon>
        <taxon>Chlorophyta</taxon>
        <taxon>core chlorophytes</taxon>
        <taxon>Chlorophyceae</taxon>
        <taxon>CS clade</taxon>
        <taxon>Sphaeropleales</taxon>
        <taxon>Selenastraceae</taxon>
        <taxon>Monoraphidium</taxon>
    </lineage>
</organism>
<dbReference type="GeneID" id="25731154"/>
<evidence type="ECO:0000256" key="1">
    <source>
        <dbReference type="SAM" id="MobiDB-lite"/>
    </source>
</evidence>
<evidence type="ECO:0000313" key="2">
    <source>
        <dbReference type="EMBL" id="KIY94292.1"/>
    </source>
</evidence>
<dbReference type="KEGG" id="mng:MNEG_13669"/>
<dbReference type="RefSeq" id="XP_013893312.1">
    <property type="nucleotide sequence ID" value="XM_014037858.1"/>
</dbReference>
<feature type="region of interest" description="Disordered" evidence="1">
    <location>
        <begin position="1"/>
        <end position="72"/>
    </location>
</feature>
<proteinExistence type="predicted"/>
<reference evidence="2 3" key="1">
    <citation type="journal article" date="2013" name="BMC Genomics">
        <title>Reconstruction of the lipid metabolism for the microalga Monoraphidium neglectum from its genome sequence reveals characteristics suitable for biofuel production.</title>
        <authorList>
            <person name="Bogen C."/>
            <person name="Al-Dilaimi A."/>
            <person name="Albersmeier A."/>
            <person name="Wichmann J."/>
            <person name="Grundmann M."/>
            <person name="Rupp O."/>
            <person name="Lauersen K.J."/>
            <person name="Blifernez-Klassen O."/>
            <person name="Kalinowski J."/>
            <person name="Goesmann A."/>
            <person name="Mussgnug J.H."/>
            <person name="Kruse O."/>
        </authorList>
    </citation>
    <scope>NUCLEOTIDE SEQUENCE [LARGE SCALE GENOMIC DNA]</scope>
    <source>
        <strain evidence="2 3">SAG 48.87</strain>
    </source>
</reference>
<dbReference type="AlphaFoldDB" id="A0A0D2J2U0"/>
<name>A0A0D2J2U0_9CHLO</name>